<accession>A0ABQ5K6P4</accession>
<dbReference type="EMBL" id="BQXS01000196">
    <property type="protein sequence ID" value="GKT28236.1"/>
    <property type="molecule type" value="Genomic_DNA"/>
</dbReference>
<dbReference type="InterPro" id="IPR025252">
    <property type="entry name" value="DUF4200"/>
</dbReference>
<evidence type="ECO:0000313" key="4">
    <source>
        <dbReference type="EMBL" id="GKT28236.1"/>
    </source>
</evidence>
<sequence length="319" mass="36660">MDGKSKTFITRTDVTERLVKLVRKDKENAGSLSIAALKRRQELVDIDRQLRATRQDTLKKHEDLDIREKALLHRQAAFSKKVKRYYQYISDCVSKRDTALNNIQNLERSSILDEEKIDGYRYKIENAKKSLSSLIKHVDMIAKYIRFLSSVVEVEPLFGVPEDVLERYETLRLTWKSLWRGENAARVRVRNAQQQLHELEKTCAKEKTEFQKTKTLGVARYLEEEEKAEVKKAQMSEMTAKTADNATTVCRIHSAVDNMLSRSTIKLSHVHVVSTDKVGILCDNIQYIEALIGKTIEVEKDILASPSKKIPGKTKPGRK</sequence>
<evidence type="ECO:0000313" key="5">
    <source>
        <dbReference type="Proteomes" id="UP001057375"/>
    </source>
</evidence>
<dbReference type="Pfam" id="PF13863">
    <property type="entry name" value="DUF4200"/>
    <property type="match status" value="1"/>
</dbReference>
<dbReference type="Proteomes" id="UP001057375">
    <property type="component" value="Unassembled WGS sequence"/>
</dbReference>
<dbReference type="PANTHER" id="PTHR21683:SF2">
    <property type="entry name" value="COILED-COIL DOMAIN-CONTAINING PROTEIN 42 LIKE-2-LIKE"/>
    <property type="match status" value="1"/>
</dbReference>
<keyword evidence="5" id="KW-1185">Reference proteome</keyword>
<dbReference type="PANTHER" id="PTHR21683">
    <property type="entry name" value="COILED-COIL DOMAIN-CONTAINING PROTEIN 42 LIKE-2-LIKE-RELATED"/>
    <property type="match status" value="1"/>
</dbReference>
<gene>
    <name evidence="4" type="ORF">ADUPG1_000524</name>
</gene>
<keyword evidence="1 2" id="KW-0175">Coiled coil</keyword>
<reference evidence="4" key="1">
    <citation type="submission" date="2022-03" db="EMBL/GenBank/DDBJ databases">
        <title>Draft genome sequence of Aduncisulcus paluster, a free-living microaerophilic Fornicata.</title>
        <authorList>
            <person name="Yuyama I."/>
            <person name="Kume K."/>
            <person name="Tamura T."/>
            <person name="Inagaki Y."/>
            <person name="Hashimoto T."/>
        </authorList>
    </citation>
    <scope>NUCLEOTIDE SEQUENCE</scope>
    <source>
        <strain evidence="4">NY0171</strain>
    </source>
</reference>
<feature type="coiled-coil region" evidence="2">
    <location>
        <begin position="182"/>
        <end position="209"/>
    </location>
</feature>
<protein>
    <recommendedName>
        <fullName evidence="3">DUF4200 domain-containing protein</fullName>
    </recommendedName>
</protein>
<proteinExistence type="predicted"/>
<name>A0ABQ5K6P4_9EUKA</name>
<dbReference type="InterPro" id="IPR051147">
    <property type="entry name" value="CFAP_domain-containing"/>
</dbReference>
<comment type="caution">
    <text evidence="4">The sequence shown here is derived from an EMBL/GenBank/DDBJ whole genome shotgun (WGS) entry which is preliminary data.</text>
</comment>
<organism evidence="4 5">
    <name type="scientific">Aduncisulcus paluster</name>
    <dbReference type="NCBI Taxonomy" id="2918883"/>
    <lineage>
        <taxon>Eukaryota</taxon>
        <taxon>Metamonada</taxon>
        <taxon>Carpediemonas-like organisms</taxon>
        <taxon>Aduncisulcus</taxon>
    </lineage>
</organism>
<evidence type="ECO:0000256" key="1">
    <source>
        <dbReference type="ARBA" id="ARBA00023054"/>
    </source>
</evidence>
<feature type="domain" description="DUF4200" evidence="3">
    <location>
        <begin position="37"/>
        <end position="153"/>
    </location>
</feature>
<evidence type="ECO:0000259" key="3">
    <source>
        <dbReference type="Pfam" id="PF13863"/>
    </source>
</evidence>
<evidence type="ECO:0000256" key="2">
    <source>
        <dbReference type="SAM" id="Coils"/>
    </source>
</evidence>